<dbReference type="Pfam" id="PF00589">
    <property type="entry name" value="Phage_integrase"/>
    <property type="match status" value="1"/>
</dbReference>
<dbReference type="InterPro" id="IPR025166">
    <property type="entry name" value="Integrase_DNA_bind_dom"/>
</dbReference>
<dbReference type="PROSITE" id="PS51898">
    <property type="entry name" value="TYR_RECOMBINASE"/>
    <property type="match status" value="1"/>
</dbReference>
<keyword evidence="2" id="KW-0229">DNA integration</keyword>
<dbReference type="InterPro" id="IPR011010">
    <property type="entry name" value="DNA_brk_join_enz"/>
</dbReference>
<feature type="domain" description="Core-binding (CB)" evidence="7">
    <location>
        <begin position="95"/>
        <end position="203"/>
    </location>
</feature>
<reference evidence="8 9" key="1">
    <citation type="submission" date="2015-11" db="EMBL/GenBank/DDBJ databases">
        <title>A Two-component Flavoprotein Monooxygenase System MeaXY Responsible for para-Hydroxylation of 2-Methyl-6-ethylaniline and 2,6-Diethylaniline in Sphingobium baderi DE-13.</title>
        <authorList>
            <person name="Cheng M."/>
            <person name="Meng Q."/>
            <person name="Yang Y."/>
            <person name="Chu C."/>
            <person name="Yan X."/>
            <person name="He J."/>
            <person name="Li S."/>
        </authorList>
    </citation>
    <scope>NUCLEOTIDE SEQUENCE [LARGE SCALE GENOMIC DNA]</scope>
    <source>
        <strain evidence="8 9">DE-13</strain>
    </source>
</reference>
<dbReference type="PROSITE" id="PS51900">
    <property type="entry name" value="CB"/>
    <property type="match status" value="1"/>
</dbReference>
<dbReference type="GO" id="GO:0015074">
    <property type="term" value="P:DNA integration"/>
    <property type="evidence" value="ECO:0007669"/>
    <property type="project" value="UniProtKB-KW"/>
</dbReference>
<dbReference type="EMBL" id="CP013264">
    <property type="protein sequence ID" value="ALR20896.1"/>
    <property type="molecule type" value="Genomic_DNA"/>
</dbReference>
<keyword evidence="3 5" id="KW-0238">DNA-binding</keyword>
<dbReference type="KEGG" id="sbd:ATN00_11905"/>
<protein>
    <submittedName>
        <fullName evidence="8">Integrase</fullName>
    </submittedName>
</protein>
<proteinExistence type="inferred from homology"/>
<dbReference type="PANTHER" id="PTHR30629:SF2">
    <property type="entry name" value="PROPHAGE INTEGRASE INTS-RELATED"/>
    <property type="match status" value="1"/>
</dbReference>
<evidence type="ECO:0000256" key="3">
    <source>
        <dbReference type="ARBA" id="ARBA00023125"/>
    </source>
</evidence>
<gene>
    <name evidence="8" type="ORF">ATN00_11905</name>
</gene>
<feature type="domain" description="Tyr recombinase" evidence="6">
    <location>
        <begin position="223"/>
        <end position="399"/>
    </location>
</feature>
<dbReference type="PANTHER" id="PTHR30629">
    <property type="entry name" value="PROPHAGE INTEGRASE"/>
    <property type="match status" value="1"/>
</dbReference>
<evidence type="ECO:0000256" key="2">
    <source>
        <dbReference type="ARBA" id="ARBA00022908"/>
    </source>
</evidence>
<evidence type="ECO:0000259" key="7">
    <source>
        <dbReference type="PROSITE" id="PS51900"/>
    </source>
</evidence>
<dbReference type="InterPro" id="IPR044068">
    <property type="entry name" value="CB"/>
</dbReference>
<dbReference type="InterPro" id="IPR038488">
    <property type="entry name" value="Integrase_DNA-bd_sf"/>
</dbReference>
<keyword evidence="4" id="KW-0233">DNA recombination</keyword>
<name>A0A0S3EZP0_9SPHN</name>
<dbReference type="AlphaFoldDB" id="A0A0S3EZP0"/>
<dbReference type="InterPro" id="IPR010998">
    <property type="entry name" value="Integrase_recombinase_N"/>
</dbReference>
<dbReference type="RefSeq" id="WP_062064849.1">
    <property type="nucleotide sequence ID" value="NZ_CP013264.1"/>
</dbReference>
<dbReference type="Gene3D" id="1.10.443.10">
    <property type="entry name" value="Intergrase catalytic core"/>
    <property type="match status" value="1"/>
</dbReference>
<dbReference type="GO" id="GO:0003677">
    <property type="term" value="F:DNA binding"/>
    <property type="evidence" value="ECO:0007669"/>
    <property type="project" value="UniProtKB-UniRule"/>
</dbReference>
<dbReference type="Gene3D" id="3.30.160.390">
    <property type="entry name" value="Integrase, DNA-binding domain"/>
    <property type="match status" value="1"/>
</dbReference>
<evidence type="ECO:0000256" key="5">
    <source>
        <dbReference type="PROSITE-ProRule" id="PRU01248"/>
    </source>
</evidence>
<sequence length="455" mass="50410">MAKINKRNVDAAEVRERDYFVWDDDLPGFGLRVFASGKRSYLVQYRALGRTRRFTIGLHGVWTPEMARKEAKVLLGRIAQGENPAEARQLDHKSITVKELCDLYLKDLEEGLILGKGGRPKRPGTIVSDKGRILRHIVPLIGTRRVKDLTKADVTKVLKDVMAGKTRRNIKTKNLRGRSIVKGGAGTANRTVGLLGGILTYAKDAGIIDVNPAAGVKKPKDQVRTRRLTEAEYRLFGEILNEAGRNPNYAMTVEIAHNIALTGARRSEIIGLEWSEFDGDESCLRLIDSKEGASVRPIGLRVIERLENLHYAEGQTFVFPGIRRRDQAFGGFPRQWRAIFKGTDLEWMTPHVLRHSFASIGNDLGFTEATISAIVGHSRNSVTSKYIHTLDTALIMAADTISGYIHGLMDGMALKHTSYALDRFSRQAALSRFLGLGEVDIERGANDATGLPKAA</sequence>
<organism evidence="8 9">
    <name type="scientific">Sphingobium baderi</name>
    <dbReference type="NCBI Taxonomy" id="1332080"/>
    <lineage>
        <taxon>Bacteria</taxon>
        <taxon>Pseudomonadati</taxon>
        <taxon>Pseudomonadota</taxon>
        <taxon>Alphaproteobacteria</taxon>
        <taxon>Sphingomonadales</taxon>
        <taxon>Sphingomonadaceae</taxon>
        <taxon>Sphingobium</taxon>
    </lineage>
</organism>
<dbReference type="SUPFAM" id="SSF56349">
    <property type="entry name" value="DNA breaking-rejoining enzymes"/>
    <property type="match status" value="1"/>
</dbReference>
<dbReference type="OrthoDB" id="7615137at2"/>
<comment type="similarity">
    <text evidence="1">Belongs to the 'phage' integrase family.</text>
</comment>
<evidence type="ECO:0000313" key="8">
    <source>
        <dbReference type="EMBL" id="ALR20896.1"/>
    </source>
</evidence>
<dbReference type="InterPro" id="IPR050808">
    <property type="entry name" value="Phage_Integrase"/>
</dbReference>
<dbReference type="STRING" id="1332080.ATN00_11905"/>
<evidence type="ECO:0000256" key="4">
    <source>
        <dbReference type="ARBA" id="ARBA00023172"/>
    </source>
</evidence>
<dbReference type="GO" id="GO:0006310">
    <property type="term" value="P:DNA recombination"/>
    <property type="evidence" value="ECO:0007669"/>
    <property type="project" value="UniProtKB-KW"/>
</dbReference>
<dbReference type="InterPro" id="IPR013762">
    <property type="entry name" value="Integrase-like_cat_sf"/>
</dbReference>
<dbReference type="Pfam" id="PF13356">
    <property type="entry name" value="Arm-DNA-bind_3"/>
    <property type="match status" value="1"/>
</dbReference>
<evidence type="ECO:0000259" key="6">
    <source>
        <dbReference type="PROSITE" id="PS51898"/>
    </source>
</evidence>
<dbReference type="InterPro" id="IPR002104">
    <property type="entry name" value="Integrase_catalytic"/>
</dbReference>
<evidence type="ECO:0000256" key="1">
    <source>
        <dbReference type="ARBA" id="ARBA00008857"/>
    </source>
</evidence>
<evidence type="ECO:0000313" key="9">
    <source>
        <dbReference type="Proteomes" id="UP000056968"/>
    </source>
</evidence>
<dbReference type="Proteomes" id="UP000056968">
    <property type="component" value="Chromosome"/>
</dbReference>
<dbReference type="Gene3D" id="1.10.150.130">
    <property type="match status" value="1"/>
</dbReference>
<accession>A0A0S3EZP0</accession>
<keyword evidence="9" id="KW-1185">Reference proteome</keyword>